<comment type="caution">
    <text evidence="8">The sequence shown here is derived from an EMBL/GenBank/DDBJ whole genome shotgun (WGS) entry which is preliminary data.</text>
</comment>
<proteinExistence type="predicted"/>
<organism evidence="8">
    <name type="scientific">bioreactor metagenome</name>
    <dbReference type="NCBI Taxonomy" id="1076179"/>
    <lineage>
        <taxon>unclassified sequences</taxon>
        <taxon>metagenomes</taxon>
        <taxon>ecological metagenomes</taxon>
    </lineage>
</organism>
<feature type="transmembrane region" description="Helical" evidence="7">
    <location>
        <begin position="12"/>
        <end position="34"/>
    </location>
</feature>
<sequence>MSGGLGTLQTVSIVSAFPFTIIVIVSIISIIKALREEVKTSQEQCEKIYTKKDSKVINKANINLD</sequence>
<keyword evidence="2" id="KW-0813">Transport</keyword>
<reference evidence="8" key="1">
    <citation type="submission" date="2019-08" db="EMBL/GenBank/DDBJ databases">
        <authorList>
            <person name="Kucharzyk K."/>
            <person name="Murdoch R.W."/>
            <person name="Higgins S."/>
            <person name="Loffler F."/>
        </authorList>
    </citation>
    <scope>NUCLEOTIDE SEQUENCE</scope>
</reference>
<accession>A0A645GUA2</accession>
<evidence type="ECO:0000313" key="8">
    <source>
        <dbReference type="EMBL" id="MPN29339.1"/>
    </source>
</evidence>
<keyword evidence="6 7" id="KW-0472">Membrane</keyword>
<protein>
    <submittedName>
        <fullName evidence="8">Uncharacterized protein</fullName>
    </submittedName>
</protein>
<dbReference type="AlphaFoldDB" id="A0A645GUA2"/>
<keyword evidence="3" id="KW-1003">Cell membrane</keyword>
<dbReference type="Pfam" id="PF02028">
    <property type="entry name" value="BCCT"/>
    <property type="match status" value="1"/>
</dbReference>
<dbReference type="InterPro" id="IPR000060">
    <property type="entry name" value="BCCT_transptr"/>
</dbReference>
<evidence type="ECO:0000256" key="1">
    <source>
        <dbReference type="ARBA" id="ARBA00004651"/>
    </source>
</evidence>
<dbReference type="EMBL" id="VSSQ01079976">
    <property type="protein sequence ID" value="MPN29339.1"/>
    <property type="molecule type" value="Genomic_DNA"/>
</dbReference>
<evidence type="ECO:0000256" key="6">
    <source>
        <dbReference type="ARBA" id="ARBA00023136"/>
    </source>
</evidence>
<evidence type="ECO:0000256" key="5">
    <source>
        <dbReference type="ARBA" id="ARBA00022989"/>
    </source>
</evidence>
<name>A0A645GUA2_9ZZZZ</name>
<keyword evidence="4 7" id="KW-0812">Transmembrane</keyword>
<evidence type="ECO:0000256" key="2">
    <source>
        <dbReference type="ARBA" id="ARBA00022448"/>
    </source>
</evidence>
<evidence type="ECO:0000256" key="3">
    <source>
        <dbReference type="ARBA" id="ARBA00022475"/>
    </source>
</evidence>
<comment type="subcellular location">
    <subcellularLocation>
        <location evidence="1">Cell membrane</location>
        <topology evidence="1">Multi-pass membrane protein</topology>
    </subcellularLocation>
</comment>
<dbReference type="GO" id="GO:0005886">
    <property type="term" value="C:plasma membrane"/>
    <property type="evidence" value="ECO:0007669"/>
    <property type="project" value="UniProtKB-SubCell"/>
</dbReference>
<keyword evidence="5 7" id="KW-1133">Transmembrane helix</keyword>
<evidence type="ECO:0000256" key="4">
    <source>
        <dbReference type="ARBA" id="ARBA00022692"/>
    </source>
</evidence>
<evidence type="ECO:0000256" key="7">
    <source>
        <dbReference type="SAM" id="Phobius"/>
    </source>
</evidence>
<dbReference type="GO" id="GO:0022857">
    <property type="term" value="F:transmembrane transporter activity"/>
    <property type="evidence" value="ECO:0007669"/>
    <property type="project" value="InterPro"/>
</dbReference>
<gene>
    <name evidence="8" type="ORF">SDC9_176792</name>
</gene>